<dbReference type="EMBL" id="QKUF01000004">
    <property type="protein sequence ID" value="PZW32797.1"/>
    <property type="molecule type" value="Genomic_DNA"/>
</dbReference>
<comment type="caution">
    <text evidence="3">The sequence shown here is derived from an EMBL/GenBank/DDBJ whole genome shotgun (WGS) entry which is preliminary data.</text>
</comment>
<feature type="domain" description="CRISPR type III-associated protein" evidence="2">
    <location>
        <begin position="8"/>
        <end position="260"/>
    </location>
</feature>
<name>A0A326UQN0_THEHA</name>
<dbReference type="NCBIfam" id="TIGR02674">
    <property type="entry name" value="cas_cyan_RAMP_2"/>
    <property type="match status" value="1"/>
</dbReference>
<proteinExistence type="predicted"/>
<dbReference type="InterPro" id="IPR013490">
    <property type="entry name" value="CRISPR-assoc_RAMP_Csx10"/>
</dbReference>
<dbReference type="GO" id="GO:0051607">
    <property type="term" value="P:defense response to virus"/>
    <property type="evidence" value="ECO:0007669"/>
    <property type="project" value="UniProtKB-KW"/>
</dbReference>
<evidence type="ECO:0000259" key="2">
    <source>
        <dbReference type="Pfam" id="PF03787"/>
    </source>
</evidence>
<dbReference type="RefSeq" id="WP_111321152.1">
    <property type="nucleotide sequence ID" value="NZ_BIFX01000002.1"/>
</dbReference>
<evidence type="ECO:0000256" key="1">
    <source>
        <dbReference type="ARBA" id="ARBA00023118"/>
    </source>
</evidence>
<evidence type="ECO:0000313" key="3">
    <source>
        <dbReference type="EMBL" id="PZW32797.1"/>
    </source>
</evidence>
<sequence length="421" mass="47961">MKRLHLRVTALSPLAIRSDHAPQGVKTTHYVPGMTLSGALAASHRMLRPEQEEEFAALFLQERISFPYLYPASFQHPRFQKYQSPIMPVPKTAQSCKRFSGFPLLEDEEKDEEYHGVRDSLLDWGIFAMLNNEASSIRELLTPLRSHVTCPYINEKTGKGCNHPMDHFSGFYRRNQAGQRKQAEVKTRLQTHTGINREWGTAQEGVLYNREVIDETMQFWGELWLPAELERSFKQFLNEASTEDVIRLGTGRTRGLGAVSIQAEEAPTWEPEPFKRKLTLFNEAVQKRTQEAGIQQRAPFYFAITLHSPAILCDPFLCYLKTITPRALAERTGLPAHQFQCIYQSTGVQRITGWYEVWGTPRTTEYAIEMGSVFLFASSAPLDEELIQALATLEQTGIGKRRNEGFGRVCISDPFHLEADC</sequence>
<organism evidence="3 4">
    <name type="scientific">Thermosporothrix hazakensis</name>
    <dbReference type="NCBI Taxonomy" id="644383"/>
    <lineage>
        <taxon>Bacteria</taxon>
        <taxon>Bacillati</taxon>
        <taxon>Chloroflexota</taxon>
        <taxon>Ktedonobacteria</taxon>
        <taxon>Ktedonobacterales</taxon>
        <taxon>Thermosporotrichaceae</taxon>
        <taxon>Thermosporothrix</taxon>
    </lineage>
</organism>
<reference evidence="3 4" key="1">
    <citation type="submission" date="2018-06" db="EMBL/GenBank/DDBJ databases">
        <title>Genomic Encyclopedia of Archaeal and Bacterial Type Strains, Phase II (KMG-II): from individual species to whole genera.</title>
        <authorList>
            <person name="Goeker M."/>
        </authorList>
    </citation>
    <scope>NUCLEOTIDE SEQUENCE [LARGE SCALE GENOMIC DNA]</scope>
    <source>
        <strain evidence="3 4">ATCC BAA-1881</strain>
    </source>
</reference>
<protein>
    <submittedName>
        <fullName evidence="3">CRISPR-associated protein Csx10</fullName>
    </submittedName>
</protein>
<keyword evidence="4" id="KW-1185">Reference proteome</keyword>
<gene>
    <name evidence="3" type="ORF">EI42_01889</name>
</gene>
<dbReference type="AlphaFoldDB" id="A0A326UQN0"/>
<dbReference type="OrthoDB" id="1730014at2"/>
<accession>A0A326UQN0</accession>
<keyword evidence="1" id="KW-0051">Antiviral defense</keyword>
<dbReference type="Proteomes" id="UP000248806">
    <property type="component" value="Unassembled WGS sequence"/>
</dbReference>
<dbReference type="InterPro" id="IPR005537">
    <property type="entry name" value="RAMP_III_fam"/>
</dbReference>
<dbReference type="Pfam" id="PF03787">
    <property type="entry name" value="RAMPs"/>
    <property type="match status" value="1"/>
</dbReference>
<evidence type="ECO:0000313" key="4">
    <source>
        <dbReference type="Proteomes" id="UP000248806"/>
    </source>
</evidence>